<organism evidence="1 2">
    <name type="scientific">Peronospora matthiolae</name>
    <dbReference type="NCBI Taxonomy" id="2874970"/>
    <lineage>
        <taxon>Eukaryota</taxon>
        <taxon>Sar</taxon>
        <taxon>Stramenopiles</taxon>
        <taxon>Oomycota</taxon>
        <taxon>Peronosporomycetes</taxon>
        <taxon>Peronosporales</taxon>
        <taxon>Peronosporaceae</taxon>
        <taxon>Peronospora</taxon>
    </lineage>
</organism>
<comment type="caution">
    <text evidence="1">The sequence shown here is derived from an EMBL/GenBank/DDBJ whole genome shotgun (WGS) entry which is preliminary data.</text>
</comment>
<protein>
    <submittedName>
        <fullName evidence="1">Uncharacterized protein</fullName>
    </submittedName>
</protein>
<evidence type="ECO:0000313" key="2">
    <source>
        <dbReference type="Proteomes" id="UP001162060"/>
    </source>
</evidence>
<accession>A0AAV1TLG9</accession>
<reference evidence="1" key="1">
    <citation type="submission" date="2024-01" db="EMBL/GenBank/DDBJ databases">
        <authorList>
            <person name="Webb A."/>
        </authorList>
    </citation>
    <scope>NUCLEOTIDE SEQUENCE</scope>
    <source>
        <strain evidence="1">Pm1</strain>
    </source>
</reference>
<proteinExistence type="predicted"/>
<dbReference type="AlphaFoldDB" id="A0AAV1TLG9"/>
<name>A0AAV1TLG9_9STRA</name>
<sequence>MVAHRLEDSDALPVPLTRGVRLQKSELVGRGIDLA</sequence>
<evidence type="ECO:0000313" key="1">
    <source>
        <dbReference type="EMBL" id="CAK7922338.1"/>
    </source>
</evidence>
<gene>
    <name evidence="1" type="ORF">PM001_LOCUS7577</name>
</gene>
<dbReference type="Proteomes" id="UP001162060">
    <property type="component" value="Unassembled WGS sequence"/>
</dbReference>
<dbReference type="EMBL" id="CAKLBY020000065">
    <property type="protein sequence ID" value="CAK7922338.1"/>
    <property type="molecule type" value="Genomic_DNA"/>
</dbReference>